<name>W4LMA4_ENTF1</name>
<organism evidence="1 2">
    <name type="scientific">Entotheonella factor</name>
    <dbReference type="NCBI Taxonomy" id="1429438"/>
    <lineage>
        <taxon>Bacteria</taxon>
        <taxon>Pseudomonadati</taxon>
        <taxon>Nitrospinota/Tectimicrobiota group</taxon>
        <taxon>Candidatus Tectimicrobiota</taxon>
        <taxon>Candidatus Entotheonellia</taxon>
        <taxon>Candidatus Entotheonellales</taxon>
        <taxon>Candidatus Entotheonellaceae</taxon>
        <taxon>Candidatus Entotheonella</taxon>
    </lineage>
</organism>
<dbReference type="PANTHER" id="PTHR34861">
    <property type="match status" value="1"/>
</dbReference>
<dbReference type="Gene3D" id="3.50.30.50">
    <property type="entry name" value="Putative cyclase"/>
    <property type="match status" value="1"/>
</dbReference>
<dbReference type="HOGENOM" id="CLU_030671_0_1_7"/>
<dbReference type="GO" id="GO:0004061">
    <property type="term" value="F:arylformamidase activity"/>
    <property type="evidence" value="ECO:0007669"/>
    <property type="project" value="InterPro"/>
</dbReference>
<sequence length="340" mass="37542">MSQRWKNRPEGSNWGDFGPDDQIGRMNLITPERRLNALKEVRDGKVFCLCLPLDYPGGNVLNSARFPPQFHTVMRDGKVYFDLAQRESDPRLTDVGCDEAVTLYSQYSTQWDAFAHKGSLFDADGDGIAEKVYYNGYHVVDPHTSKPTHGEVGAAALSIDKMAETCVQGRGVMIDLRRHLGDERQAVGYDALMRMMEADGATVETGDMVCFHTGLGQVILDMQRAPNESIRTMCPVLDGRDDKLLQWVTDSGLVAIISDNLAVERSSTLGTDPRLGERGAALPLHEHCLFKLGIHLGELWYLTELAAWLHANRRAHFLLTAPPLRLPGAVGSPATPVATV</sequence>
<dbReference type="AlphaFoldDB" id="W4LMA4"/>
<evidence type="ECO:0000313" key="1">
    <source>
        <dbReference type="EMBL" id="ETW99233.1"/>
    </source>
</evidence>
<proteinExistence type="predicted"/>
<protein>
    <submittedName>
        <fullName evidence="1">Cyclase</fullName>
    </submittedName>
</protein>
<dbReference type="SUPFAM" id="SSF102198">
    <property type="entry name" value="Putative cyclase"/>
    <property type="match status" value="1"/>
</dbReference>
<dbReference type="PATRIC" id="fig|1429438.4.peg.3116"/>
<accession>W4LMA4</accession>
<reference evidence="1 2" key="1">
    <citation type="journal article" date="2014" name="Nature">
        <title>An environmental bacterial taxon with a large and distinct metabolic repertoire.</title>
        <authorList>
            <person name="Wilson M.C."/>
            <person name="Mori T."/>
            <person name="Ruckert C."/>
            <person name="Uria A.R."/>
            <person name="Helf M.J."/>
            <person name="Takada K."/>
            <person name="Gernert C."/>
            <person name="Steffens U.A."/>
            <person name="Heycke N."/>
            <person name="Schmitt S."/>
            <person name="Rinke C."/>
            <person name="Helfrich E.J."/>
            <person name="Brachmann A.O."/>
            <person name="Gurgui C."/>
            <person name="Wakimoto T."/>
            <person name="Kracht M."/>
            <person name="Crusemann M."/>
            <person name="Hentschel U."/>
            <person name="Abe I."/>
            <person name="Matsunaga S."/>
            <person name="Kalinowski J."/>
            <person name="Takeyama H."/>
            <person name="Piel J."/>
        </authorList>
    </citation>
    <scope>NUCLEOTIDE SEQUENCE [LARGE SCALE GENOMIC DNA]</scope>
    <source>
        <strain evidence="2">TSY1</strain>
    </source>
</reference>
<evidence type="ECO:0000313" key="2">
    <source>
        <dbReference type="Proteomes" id="UP000019141"/>
    </source>
</evidence>
<keyword evidence="2" id="KW-1185">Reference proteome</keyword>
<gene>
    <name evidence="1" type="ORF">ETSY1_15755</name>
</gene>
<dbReference type="Proteomes" id="UP000019141">
    <property type="component" value="Unassembled WGS sequence"/>
</dbReference>
<dbReference type="InterPro" id="IPR007325">
    <property type="entry name" value="KFase/CYL"/>
</dbReference>
<dbReference type="InterPro" id="IPR037175">
    <property type="entry name" value="KFase_sf"/>
</dbReference>
<comment type="caution">
    <text evidence="1">The sequence shown here is derived from an EMBL/GenBank/DDBJ whole genome shotgun (WGS) entry which is preliminary data.</text>
</comment>
<dbReference type="EMBL" id="AZHW01000469">
    <property type="protein sequence ID" value="ETW99233.1"/>
    <property type="molecule type" value="Genomic_DNA"/>
</dbReference>
<dbReference type="Pfam" id="PF04199">
    <property type="entry name" value="Cyclase"/>
    <property type="match status" value="1"/>
</dbReference>
<dbReference type="GO" id="GO:0019441">
    <property type="term" value="P:L-tryptophan catabolic process to kynurenine"/>
    <property type="evidence" value="ECO:0007669"/>
    <property type="project" value="InterPro"/>
</dbReference>